<feature type="compositionally biased region" description="Polar residues" evidence="1">
    <location>
        <begin position="215"/>
        <end position="230"/>
    </location>
</feature>
<feature type="compositionally biased region" description="Low complexity" evidence="1">
    <location>
        <begin position="47"/>
        <end position="57"/>
    </location>
</feature>
<dbReference type="AlphaFoldDB" id="A0A423X1S0"/>
<evidence type="ECO:0000313" key="3">
    <source>
        <dbReference type="Proteomes" id="UP000283895"/>
    </source>
</evidence>
<organism evidence="2 3">
    <name type="scientific">Cytospora schulzeri</name>
    <dbReference type="NCBI Taxonomy" id="448051"/>
    <lineage>
        <taxon>Eukaryota</taxon>
        <taxon>Fungi</taxon>
        <taxon>Dikarya</taxon>
        <taxon>Ascomycota</taxon>
        <taxon>Pezizomycotina</taxon>
        <taxon>Sordariomycetes</taxon>
        <taxon>Sordariomycetidae</taxon>
        <taxon>Diaporthales</taxon>
        <taxon>Cytosporaceae</taxon>
        <taxon>Cytospora</taxon>
    </lineage>
</organism>
<keyword evidence="3" id="KW-1185">Reference proteome</keyword>
<dbReference type="Proteomes" id="UP000283895">
    <property type="component" value="Unassembled WGS sequence"/>
</dbReference>
<feature type="compositionally biased region" description="Polar residues" evidence="1">
    <location>
        <begin position="21"/>
        <end position="45"/>
    </location>
</feature>
<comment type="caution">
    <text evidence="2">The sequence shown here is derived from an EMBL/GenBank/DDBJ whole genome shotgun (WGS) entry which is preliminary data.</text>
</comment>
<dbReference type="EMBL" id="LKEA01000004">
    <property type="protein sequence ID" value="ROW09741.1"/>
    <property type="molecule type" value="Genomic_DNA"/>
</dbReference>
<name>A0A423X1S0_9PEZI</name>
<accession>A0A423X1S0</accession>
<sequence length="306" mass="33085">MESSKGSPDLTQHHQDAELPSTPQLTFSAASSATAVNQTSSQDGDSSLHPLPLFSSSGEPFAGTAPDRPVSHQRDFTIIPPSWPHAPFGWASRPRAGFTQQPAPQYQSLRRGPPYRLDDDNSTETAPASDPFRHDTGSRALPGGSPVPAMMRQRRLRRSRGSDRLNAEYQRQGDQPDNNIDPATGNLELEGVSQVPSYKKVQVEPEPHELVIPPATSTREAAGSLGSTTAGDEAEDDCDDDGFEEIELPQSQEPLIGEEEGWDDLGIEHGTEAFQGDLVGQETEVADRQEIEDVASQATEVEALVP</sequence>
<feature type="compositionally biased region" description="Polar residues" evidence="1">
    <location>
        <begin position="1"/>
        <end position="10"/>
    </location>
</feature>
<evidence type="ECO:0000256" key="1">
    <source>
        <dbReference type="SAM" id="MobiDB-lite"/>
    </source>
</evidence>
<proteinExistence type="predicted"/>
<feature type="compositionally biased region" description="Acidic residues" evidence="1">
    <location>
        <begin position="232"/>
        <end position="241"/>
    </location>
</feature>
<feature type="region of interest" description="Disordered" evidence="1">
    <location>
        <begin position="1"/>
        <end position="241"/>
    </location>
</feature>
<reference evidence="2 3" key="1">
    <citation type="submission" date="2015-09" db="EMBL/GenBank/DDBJ databases">
        <title>Host preference determinants of Valsa canker pathogens revealed by comparative genomics.</title>
        <authorList>
            <person name="Yin Z."/>
            <person name="Huang L."/>
        </authorList>
    </citation>
    <scope>NUCLEOTIDE SEQUENCE [LARGE SCALE GENOMIC DNA]</scope>
    <source>
        <strain evidence="2 3">03-1</strain>
    </source>
</reference>
<feature type="compositionally biased region" description="Polar residues" evidence="1">
    <location>
        <begin position="98"/>
        <end position="108"/>
    </location>
</feature>
<evidence type="ECO:0000313" key="2">
    <source>
        <dbReference type="EMBL" id="ROW09741.1"/>
    </source>
</evidence>
<protein>
    <submittedName>
        <fullName evidence="2">Uncharacterized protein</fullName>
    </submittedName>
</protein>
<gene>
    <name evidence="2" type="ORF">VMCG_02373</name>
</gene>